<dbReference type="Pfam" id="PF14657">
    <property type="entry name" value="Arm-DNA-bind_4"/>
    <property type="match status" value="1"/>
</dbReference>
<proteinExistence type="inferred from homology"/>
<dbReference type="InterPro" id="IPR013762">
    <property type="entry name" value="Integrase-like_cat_sf"/>
</dbReference>
<dbReference type="PANTHER" id="PTHR30349:SF64">
    <property type="entry name" value="PROPHAGE INTEGRASE INTD-RELATED"/>
    <property type="match status" value="1"/>
</dbReference>
<sequence>MKGHVYPRGKTYTYVFDLPPDALTGERNQKTKGGFKTEASAWSACRKAMTDAEKGLDVKTTNITLEKYLYEYLETHAKPNFKPTSYDTEKTIIEARIIPVLGKVKLQTLTPRAIKGFYAELRKKYSKDYVKNIHGVLKRALRLAYTESGLLAEDIMSKVSMRSKVNANEQKEMQFWTIEEFTQFLQSSKNHVHYIAFSLAVYTGMRRGEILGLRWKDIDFEKKELKVIQTANWTRDGLVIQRPKTNDSIRRVKLFQNIIDDLQERYLQIEAYRKEYGEAYEDNDLVCCYPGGGYIKPKRITEGMDVLVRKAGVKKIRFHDQRHTHASFLLAIGINPKVAAERLGMTPAMFNERYSHLLPIMQEEAVDRIENELNKFAEKQLEPVE</sequence>
<dbReference type="InterPro" id="IPR011010">
    <property type="entry name" value="DNA_brk_join_enz"/>
</dbReference>
<dbReference type="GO" id="GO:0015074">
    <property type="term" value="P:DNA integration"/>
    <property type="evidence" value="ECO:0007669"/>
    <property type="project" value="UniProtKB-KW"/>
</dbReference>
<accession>A0A917C8Q0</accession>
<dbReference type="InterPro" id="IPR010998">
    <property type="entry name" value="Integrase_recombinase_N"/>
</dbReference>
<feature type="domain" description="Tyr recombinase" evidence="6">
    <location>
        <begin position="171"/>
        <end position="367"/>
    </location>
</feature>
<evidence type="ECO:0000259" key="7">
    <source>
        <dbReference type="PROSITE" id="PS51900"/>
    </source>
</evidence>
<evidence type="ECO:0000313" key="8">
    <source>
        <dbReference type="EMBL" id="GGF77541.1"/>
    </source>
</evidence>
<gene>
    <name evidence="8" type="ORF">GCM10010912_23250</name>
</gene>
<dbReference type="AlphaFoldDB" id="A0A917C8Q0"/>
<dbReference type="RefSeq" id="WP_189024963.1">
    <property type="nucleotide sequence ID" value="NZ_BMKR01000008.1"/>
</dbReference>
<keyword evidence="2" id="KW-0229">DNA integration</keyword>
<keyword evidence="9" id="KW-1185">Reference proteome</keyword>
<evidence type="ECO:0000256" key="3">
    <source>
        <dbReference type="ARBA" id="ARBA00023125"/>
    </source>
</evidence>
<reference evidence="8" key="1">
    <citation type="journal article" date="2014" name="Int. J. Syst. Evol. Microbiol.">
        <title>Complete genome sequence of Corynebacterium casei LMG S-19264T (=DSM 44701T), isolated from a smear-ripened cheese.</title>
        <authorList>
            <consortium name="US DOE Joint Genome Institute (JGI-PGF)"/>
            <person name="Walter F."/>
            <person name="Albersmeier A."/>
            <person name="Kalinowski J."/>
            <person name="Ruckert C."/>
        </authorList>
    </citation>
    <scope>NUCLEOTIDE SEQUENCE</scope>
    <source>
        <strain evidence="8">CGMCC 1.16134</strain>
    </source>
</reference>
<dbReference type="PROSITE" id="PS51898">
    <property type="entry name" value="TYR_RECOMBINASE"/>
    <property type="match status" value="1"/>
</dbReference>
<evidence type="ECO:0000256" key="1">
    <source>
        <dbReference type="ARBA" id="ARBA00008857"/>
    </source>
</evidence>
<dbReference type="Gene3D" id="1.10.150.130">
    <property type="match status" value="1"/>
</dbReference>
<dbReference type="EMBL" id="BMKR01000008">
    <property type="protein sequence ID" value="GGF77541.1"/>
    <property type="molecule type" value="Genomic_DNA"/>
</dbReference>
<reference evidence="8" key="2">
    <citation type="submission" date="2020-09" db="EMBL/GenBank/DDBJ databases">
        <authorList>
            <person name="Sun Q."/>
            <person name="Zhou Y."/>
        </authorList>
    </citation>
    <scope>NUCLEOTIDE SEQUENCE</scope>
    <source>
        <strain evidence="8">CGMCC 1.16134</strain>
    </source>
</reference>
<keyword evidence="3 5" id="KW-0238">DNA-binding</keyword>
<organism evidence="8 9">
    <name type="scientific">Paenibacillus albidus</name>
    <dbReference type="NCBI Taxonomy" id="2041023"/>
    <lineage>
        <taxon>Bacteria</taxon>
        <taxon>Bacillati</taxon>
        <taxon>Bacillota</taxon>
        <taxon>Bacilli</taxon>
        <taxon>Bacillales</taxon>
        <taxon>Paenibacillaceae</taxon>
        <taxon>Paenibacillus</taxon>
    </lineage>
</organism>
<comment type="similarity">
    <text evidence="1">Belongs to the 'phage' integrase family.</text>
</comment>
<evidence type="ECO:0000256" key="4">
    <source>
        <dbReference type="ARBA" id="ARBA00023172"/>
    </source>
</evidence>
<dbReference type="Gene3D" id="1.10.443.10">
    <property type="entry name" value="Intergrase catalytic core"/>
    <property type="match status" value="1"/>
</dbReference>
<evidence type="ECO:0000313" key="9">
    <source>
        <dbReference type="Proteomes" id="UP000637643"/>
    </source>
</evidence>
<dbReference type="Pfam" id="PF14659">
    <property type="entry name" value="Phage_int_SAM_3"/>
    <property type="match status" value="1"/>
</dbReference>
<comment type="caution">
    <text evidence="8">The sequence shown here is derived from an EMBL/GenBank/DDBJ whole genome shotgun (WGS) entry which is preliminary data.</text>
</comment>
<dbReference type="InterPro" id="IPR050090">
    <property type="entry name" value="Tyrosine_recombinase_XerCD"/>
</dbReference>
<evidence type="ECO:0000256" key="5">
    <source>
        <dbReference type="PROSITE-ProRule" id="PRU01248"/>
    </source>
</evidence>
<keyword evidence="4" id="KW-0233">DNA recombination</keyword>
<evidence type="ECO:0000256" key="2">
    <source>
        <dbReference type="ARBA" id="ARBA00022908"/>
    </source>
</evidence>
<dbReference type="InterPro" id="IPR002104">
    <property type="entry name" value="Integrase_catalytic"/>
</dbReference>
<evidence type="ECO:0000259" key="6">
    <source>
        <dbReference type="PROSITE" id="PS51898"/>
    </source>
</evidence>
<dbReference type="CDD" id="cd01189">
    <property type="entry name" value="INT_ICEBs1_C_like"/>
    <property type="match status" value="1"/>
</dbReference>
<dbReference type="PANTHER" id="PTHR30349">
    <property type="entry name" value="PHAGE INTEGRASE-RELATED"/>
    <property type="match status" value="1"/>
</dbReference>
<dbReference type="Pfam" id="PF00589">
    <property type="entry name" value="Phage_integrase"/>
    <property type="match status" value="1"/>
</dbReference>
<dbReference type="PROSITE" id="PS51900">
    <property type="entry name" value="CB"/>
    <property type="match status" value="1"/>
</dbReference>
<dbReference type="GO" id="GO:0006310">
    <property type="term" value="P:DNA recombination"/>
    <property type="evidence" value="ECO:0007669"/>
    <property type="project" value="UniProtKB-KW"/>
</dbReference>
<dbReference type="InterPro" id="IPR044068">
    <property type="entry name" value="CB"/>
</dbReference>
<protein>
    <submittedName>
        <fullName evidence="8">Site-specific integrase</fullName>
    </submittedName>
</protein>
<dbReference type="GO" id="GO:0003677">
    <property type="term" value="F:DNA binding"/>
    <property type="evidence" value="ECO:0007669"/>
    <property type="project" value="UniProtKB-UniRule"/>
</dbReference>
<feature type="domain" description="Core-binding (CB)" evidence="7">
    <location>
        <begin position="63"/>
        <end position="145"/>
    </location>
</feature>
<name>A0A917C8Q0_9BACL</name>
<dbReference type="InterPro" id="IPR028259">
    <property type="entry name" value="AP2-like_int_N"/>
</dbReference>
<dbReference type="SUPFAM" id="SSF56349">
    <property type="entry name" value="DNA breaking-rejoining enzymes"/>
    <property type="match status" value="1"/>
</dbReference>
<dbReference type="Proteomes" id="UP000637643">
    <property type="component" value="Unassembled WGS sequence"/>
</dbReference>
<dbReference type="InterPro" id="IPR004107">
    <property type="entry name" value="Integrase_SAM-like_N"/>
</dbReference>